<name>A0A1J4MK66_9CRYT</name>
<organism evidence="3 4">
    <name type="scientific">Cryptosporidium ubiquitum</name>
    <dbReference type="NCBI Taxonomy" id="857276"/>
    <lineage>
        <taxon>Eukaryota</taxon>
        <taxon>Sar</taxon>
        <taxon>Alveolata</taxon>
        <taxon>Apicomplexa</taxon>
        <taxon>Conoidasida</taxon>
        <taxon>Coccidia</taxon>
        <taxon>Eucoccidiorida</taxon>
        <taxon>Eimeriorina</taxon>
        <taxon>Cryptosporidiidae</taxon>
        <taxon>Cryptosporidium</taxon>
    </lineage>
</organism>
<dbReference type="InterPro" id="IPR035892">
    <property type="entry name" value="C2_domain_sf"/>
</dbReference>
<feature type="coiled-coil region" evidence="1">
    <location>
        <begin position="99"/>
        <end position="133"/>
    </location>
</feature>
<keyword evidence="2" id="KW-1133">Transmembrane helix</keyword>
<keyword evidence="2" id="KW-0812">Transmembrane</keyword>
<keyword evidence="1" id="KW-0175">Coiled coil</keyword>
<comment type="caution">
    <text evidence="3">The sequence shown here is derived from an EMBL/GenBank/DDBJ whole genome shotgun (WGS) entry which is preliminary data.</text>
</comment>
<dbReference type="OrthoDB" id="338152at2759"/>
<feature type="transmembrane region" description="Helical" evidence="2">
    <location>
        <begin position="422"/>
        <end position="442"/>
    </location>
</feature>
<dbReference type="GeneID" id="39979414"/>
<gene>
    <name evidence="3" type="ORF">cubi_02624</name>
</gene>
<proteinExistence type="predicted"/>
<dbReference type="EMBL" id="LRBP01000016">
    <property type="protein sequence ID" value="OII73412.1"/>
    <property type="molecule type" value="Genomic_DNA"/>
</dbReference>
<dbReference type="AlphaFoldDB" id="A0A1J4MK66"/>
<dbReference type="Gene3D" id="2.60.40.150">
    <property type="entry name" value="C2 domain"/>
    <property type="match status" value="1"/>
</dbReference>
<keyword evidence="4" id="KW-1185">Reference proteome</keyword>
<dbReference type="VEuPathDB" id="CryptoDB:cubi_02624"/>
<evidence type="ECO:0000313" key="3">
    <source>
        <dbReference type="EMBL" id="OII73412.1"/>
    </source>
</evidence>
<dbReference type="RefSeq" id="XP_028874755.1">
    <property type="nucleotide sequence ID" value="XM_029019635.1"/>
</dbReference>
<evidence type="ECO:0008006" key="5">
    <source>
        <dbReference type="Google" id="ProtNLM"/>
    </source>
</evidence>
<evidence type="ECO:0000313" key="4">
    <source>
        <dbReference type="Proteomes" id="UP000186176"/>
    </source>
</evidence>
<keyword evidence="2" id="KW-0472">Membrane</keyword>
<reference evidence="3 4" key="1">
    <citation type="submission" date="2016-10" db="EMBL/GenBank/DDBJ databases">
        <title>Reductive evolution of mitochondrial metabolism and differential evolution of invasion-related proteins in Cryptosporidium.</title>
        <authorList>
            <person name="Liu S."/>
            <person name="Roellig D.M."/>
            <person name="Guo Y."/>
            <person name="Li N."/>
            <person name="Frace M.A."/>
            <person name="Tang K."/>
            <person name="Zhang L."/>
            <person name="Feng Y."/>
            <person name="Xiao L."/>
        </authorList>
    </citation>
    <scope>NUCLEOTIDE SEQUENCE [LARGE SCALE GENOMIC DNA]</scope>
    <source>
        <strain evidence="3">39726</strain>
    </source>
</reference>
<protein>
    <recommendedName>
        <fullName evidence="5">C2 domain-containing protein</fullName>
    </recommendedName>
</protein>
<accession>A0A1J4MK66</accession>
<feature type="transmembrane region" description="Helical" evidence="2">
    <location>
        <begin position="387"/>
        <end position="410"/>
    </location>
</feature>
<evidence type="ECO:0000256" key="2">
    <source>
        <dbReference type="SAM" id="Phobius"/>
    </source>
</evidence>
<evidence type="ECO:0000256" key="1">
    <source>
        <dbReference type="SAM" id="Coils"/>
    </source>
</evidence>
<sequence>MEIPIFSEAPLLMQRNREAFVQQIKRDLGEYFAIMGIKDCDYYGLEEILERIKTSNIKFNKDVVRNVFLSIKPTHMGKCSGKQLKDSYLKRRWELQTMLDTCFREFEALEQLRQQAENNLRRYENVASKYDQEESKLMIQVVSLDLQKEMNLDAGYKVHLECQDQVIETQSKKFQYDKKCVFWNELFSFEIERKFGSEANHLDIILLDSRNNLQLGGCNVILDELADQRKHELKKEIYSNADEVVLGSLLISCQWLYSRHILYKSYVREFKQKRDQKMEDLNTYQNELVYLDEPFLPKPSNLSLYSYLSSVPDFLANKLDNSLTQFKMNGPEVLYKYVIFISFLLQWITSATRSCYLDSLTTCYIFWCNLGNEGFASSRWTDNGFKFILYSIFISLIIDIFWMKIFFPAWSVSSEEGDLRNFSKVFTFFNFAWKIILFFIIWKSRNDFIKFQQYDEALLRKNKHVNLSLQNHLSY</sequence>
<dbReference type="Proteomes" id="UP000186176">
    <property type="component" value="Unassembled WGS sequence"/>
</dbReference>